<evidence type="ECO:0000256" key="9">
    <source>
        <dbReference type="SAM" id="MobiDB-lite"/>
    </source>
</evidence>
<dbReference type="SUPFAM" id="SSF52540">
    <property type="entry name" value="P-loop containing nucleoside triphosphate hydrolases"/>
    <property type="match status" value="1"/>
</dbReference>
<keyword evidence="6" id="KW-0238">DNA-binding</keyword>
<dbReference type="KEGG" id="amob:HG15A2_36760"/>
<proteinExistence type="predicted"/>
<dbReference type="InterPro" id="IPR011545">
    <property type="entry name" value="DEAD/DEAH_box_helicase_dom"/>
</dbReference>
<evidence type="ECO:0000256" key="4">
    <source>
        <dbReference type="ARBA" id="ARBA00022806"/>
    </source>
</evidence>
<dbReference type="RefSeq" id="WP_218932045.1">
    <property type="nucleotide sequence ID" value="NZ_CP036263.1"/>
</dbReference>
<keyword evidence="4 12" id="KW-0347">Helicase</keyword>
<dbReference type="Pfam" id="PF08494">
    <property type="entry name" value="DEAD_assoc"/>
    <property type="match status" value="1"/>
</dbReference>
<dbReference type="Pfam" id="PF19306">
    <property type="entry name" value="WHD_Lhr"/>
    <property type="match status" value="1"/>
</dbReference>
<dbReference type="Gene3D" id="3.40.50.300">
    <property type="entry name" value="P-loop containing nucleotide triphosphate hydrolases"/>
    <property type="match status" value="2"/>
</dbReference>
<evidence type="ECO:0000256" key="8">
    <source>
        <dbReference type="ARBA" id="ARBA00023235"/>
    </source>
</evidence>
<organism evidence="12 13">
    <name type="scientific">Adhaeretor mobilis</name>
    <dbReference type="NCBI Taxonomy" id="1930276"/>
    <lineage>
        <taxon>Bacteria</taxon>
        <taxon>Pseudomonadati</taxon>
        <taxon>Planctomycetota</taxon>
        <taxon>Planctomycetia</taxon>
        <taxon>Pirellulales</taxon>
        <taxon>Lacipirellulaceae</taxon>
        <taxon>Adhaeretor</taxon>
    </lineage>
</organism>
<dbReference type="InterPro" id="IPR052511">
    <property type="entry name" value="ATP-dep_Helicase"/>
</dbReference>
<keyword evidence="13" id="KW-1185">Reference proteome</keyword>
<dbReference type="InterPro" id="IPR055369">
    <property type="entry name" value="WH2_Lhr"/>
</dbReference>
<dbReference type="Gene3D" id="1.10.10.10">
    <property type="entry name" value="Winged helix-like DNA-binding domain superfamily/Winged helix DNA-binding domain"/>
    <property type="match status" value="1"/>
</dbReference>
<gene>
    <name evidence="12" type="primary">recQ_3</name>
    <name evidence="12" type="ORF">HG15A2_36760</name>
</gene>
<name>A0A517MZN0_9BACT</name>
<sequence length="1540" mass="168686">MGNSSLKKRQANPKLTGMDSFHIATSTWLAEAFGEPTTIQRQAWPELAARKNALLLAPTGSGKTLAAFLAAIDRLMFGEPPKTEQPSIRILYISPLKALGVDVDRNLRAPLAGIRTVAGRLGHEFHEPTVAVRSGDTSAKERQQIARHPPDILITTPESLYLMLTSKAREVLRSVETVIVDEIHAVAATKRGTHLFLTLERLEHLLRDETDKQAGHSLASSPLQRIGLSATQRPLEEIARLLGGGEASADPEKSPQARPVEIIDAGERKHLEITVEVPVEDMAAMSQPTDVQTGPTSAGPSIASIWPAIHPRLVELIGAHRSTMIFVNSRRLAERLAASINELADQEIALAHHGSLARAQRSEIEDRLKRGDLPAIVATSSLELGIDMGAVDLVIQIEAPPSVASGLQRIGRAGHHLGAKSEGVIFPKYRGDLLACSAAVANMLTGQVESTRYPRNPLDVLAQQIVAMVALEPCPVDELYATVRCAAPFHDLPKSLFDGVLDLLSGRYPSDEFSELRPRINWDRLAGVISPRKGSQRIAVLNGGTIPDRGLYGVYLAAGDEGGARVGELDEEMVFETRPGDVFLLGASSWRVIDITRDRVLVAPAPGEPGRMPFWRGDGPGRPLDFGRAIGKQTRQLGELSDNAAQEKLRDESGLDQLAAKNLVRYVRDQADSTVELPTDKTIVVESFLDEIGDWRVVILSPFGSRVHAPWALAVIGRLREETGLEIDFTWADDGIVLRLPESEKLPNLDTLFPDPQLVEDELVKHLGGSSLFAARFRENAARALLLPRRQPQKRTPLWLQRRKSADLLKVAARYERFPILLETYRECLRDVFDVAGLKQILGEVQRQTIRVHTVENASASPFASSLLFNYTANFLYNGDAPLAERRAQALALDQVQLRELLGAADFRELLDADAIESLELQLQRLDEPRVRDIDSLQGLLLYVGDLSEAEIAQRTSPEASVEDQEKWITELLSLRRIISVKIAGETRLVAAEDASRLRDALGVVPPPGLPEAFLEVGDDPLTDLVSRYARTHGPFRTNDVAARLGLSEAVAKLALEKLVERDRVIAGEFLPGGTGTEWCDTGVLRQIKRRSLAKLRKQVEPVEAEQLARFLPVWQGVTRPRRGLDGLLDAIEQLQGAPLAASELETSILPTRIIDFAQSDLDELFNAGEVVWRGIESVGPRDGRIGLYLADSLPLLAPRAEPLAESTGTPAIEEEIHELLQTRGALFFDEMASQLGGFRNDALAALWSLVWKGHVTNDTIAPLRSLASGGKKKSTGRRGQRSRFRSRRQTRLAGSEGRWSLVKYGNEDSAPSPTERQTAITEILVRRYGILTRPSIDRESVEGGFSALYPVLRAMEESGRVRRGYFVEGLGGAQFASPGADDSIRQPAKEKDNAETIPLVLSAVDPANAYGAMLKWPATRSPDAQPQRVSGAQVILDEGVLLGFLNPQAGSLTTFKAGDATEQVARHERLAVALESQAEDRPLLLKKIDGGEPANSPLARLLLQHGFHATHSGYQHRGGELRDKSRSESRRYPRGESDA</sequence>
<dbReference type="InterPro" id="IPR055368">
    <property type="entry name" value="WH3_Lhr"/>
</dbReference>
<feature type="domain" description="Helicase ATP-binding" evidence="10">
    <location>
        <begin position="44"/>
        <end position="250"/>
    </location>
</feature>
<dbReference type="InterPro" id="IPR001650">
    <property type="entry name" value="Helicase_C-like"/>
</dbReference>
<dbReference type="PROSITE" id="PS51194">
    <property type="entry name" value="HELICASE_CTER"/>
    <property type="match status" value="1"/>
</dbReference>
<keyword evidence="7" id="KW-0234">DNA repair</keyword>
<keyword evidence="5" id="KW-0067">ATP-binding</keyword>
<dbReference type="GO" id="GO:0006281">
    <property type="term" value="P:DNA repair"/>
    <property type="evidence" value="ECO:0007669"/>
    <property type="project" value="UniProtKB-KW"/>
</dbReference>
<dbReference type="Pfam" id="PF23235">
    <property type="entry name" value="WHD_3rd_Lhr"/>
    <property type="match status" value="1"/>
</dbReference>
<dbReference type="InterPro" id="IPR055367">
    <property type="entry name" value="WH4_Lhr"/>
</dbReference>
<dbReference type="InterPro" id="IPR013701">
    <property type="entry name" value="Lhr-like_DEAD/DEAH_assoc"/>
</dbReference>
<keyword evidence="1" id="KW-0547">Nucleotide-binding</keyword>
<feature type="compositionally biased region" description="Basic residues" evidence="9">
    <location>
        <begin position="1271"/>
        <end position="1291"/>
    </location>
</feature>
<dbReference type="PANTHER" id="PTHR47962:SF5">
    <property type="entry name" value="ATP-DEPENDENT HELICASE LHR-RELATED"/>
    <property type="match status" value="1"/>
</dbReference>
<evidence type="ECO:0000256" key="5">
    <source>
        <dbReference type="ARBA" id="ARBA00022840"/>
    </source>
</evidence>
<evidence type="ECO:0000256" key="6">
    <source>
        <dbReference type="ARBA" id="ARBA00023125"/>
    </source>
</evidence>
<dbReference type="CDD" id="cd18796">
    <property type="entry name" value="SF2_C_LHR"/>
    <property type="match status" value="1"/>
</dbReference>
<dbReference type="SMART" id="SM00487">
    <property type="entry name" value="DEXDc"/>
    <property type="match status" value="1"/>
</dbReference>
<dbReference type="GO" id="GO:0005524">
    <property type="term" value="F:ATP binding"/>
    <property type="evidence" value="ECO:0007669"/>
    <property type="project" value="UniProtKB-KW"/>
</dbReference>
<dbReference type="Pfam" id="PF23234">
    <property type="entry name" value="WHD_4th_Lhr"/>
    <property type="match status" value="1"/>
</dbReference>
<evidence type="ECO:0000313" key="13">
    <source>
        <dbReference type="Proteomes" id="UP000319852"/>
    </source>
</evidence>
<evidence type="ECO:0000259" key="10">
    <source>
        <dbReference type="PROSITE" id="PS51192"/>
    </source>
</evidence>
<dbReference type="InterPro" id="IPR027417">
    <property type="entry name" value="P-loop_NTPase"/>
</dbReference>
<evidence type="ECO:0000256" key="1">
    <source>
        <dbReference type="ARBA" id="ARBA00022741"/>
    </source>
</evidence>
<dbReference type="Pfam" id="PF00270">
    <property type="entry name" value="DEAD"/>
    <property type="match status" value="1"/>
</dbReference>
<dbReference type="PANTHER" id="PTHR47962">
    <property type="entry name" value="ATP-DEPENDENT HELICASE LHR-RELATED-RELATED"/>
    <property type="match status" value="1"/>
</dbReference>
<dbReference type="GO" id="GO:0016887">
    <property type="term" value="F:ATP hydrolysis activity"/>
    <property type="evidence" value="ECO:0007669"/>
    <property type="project" value="TreeGrafter"/>
</dbReference>
<evidence type="ECO:0000259" key="11">
    <source>
        <dbReference type="PROSITE" id="PS51194"/>
    </source>
</evidence>
<dbReference type="InterPro" id="IPR045628">
    <property type="entry name" value="Lhr_WH_dom"/>
</dbReference>
<dbReference type="InterPro" id="IPR014001">
    <property type="entry name" value="Helicase_ATP-bd"/>
</dbReference>
<dbReference type="SMART" id="SM00490">
    <property type="entry name" value="HELICc"/>
    <property type="match status" value="1"/>
</dbReference>
<keyword evidence="3 12" id="KW-0378">Hydrolase</keyword>
<evidence type="ECO:0000256" key="7">
    <source>
        <dbReference type="ARBA" id="ARBA00023204"/>
    </source>
</evidence>
<feature type="region of interest" description="Disordered" evidence="9">
    <location>
        <begin position="1267"/>
        <end position="1296"/>
    </location>
</feature>
<dbReference type="EMBL" id="CP036263">
    <property type="protein sequence ID" value="QDT00340.1"/>
    <property type="molecule type" value="Genomic_DNA"/>
</dbReference>
<evidence type="ECO:0000256" key="2">
    <source>
        <dbReference type="ARBA" id="ARBA00022763"/>
    </source>
</evidence>
<feature type="domain" description="Helicase C-terminal" evidence="11">
    <location>
        <begin position="312"/>
        <end position="466"/>
    </location>
</feature>
<feature type="region of interest" description="Disordered" evidence="9">
    <location>
        <begin position="1512"/>
        <end position="1540"/>
    </location>
</feature>
<dbReference type="PROSITE" id="PS51192">
    <property type="entry name" value="HELICASE_ATP_BIND_1"/>
    <property type="match status" value="1"/>
</dbReference>
<evidence type="ECO:0000256" key="3">
    <source>
        <dbReference type="ARBA" id="ARBA00022801"/>
    </source>
</evidence>
<keyword evidence="8" id="KW-0413">Isomerase</keyword>
<keyword evidence="2" id="KW-0227">DNA damage</keyword>
<dbReference type="Pfam" id="PF23236">
    <property type="entry name" value="WHD_2nd_Lhr"/>
    <property type="match status" value="1"/>
</dbReference>
<dbReference type="Pfam" id="PF00271">
    <property type="entry name" value="Helicase_C"/>
    <property type="match status" value="1"/>
</dbReference>
<dbReference type="Proteomes" id="UP000319852">
    <property type="component" value="Chromosome"/>
</dbReference>
<protein>
    <submittedName>
        <fullName evidence="12">ATP-dependent DNA helicase RecQ</fullName>
        <ecNumber evidence="12">3.6.4.12</ecNumber>
    </submittedName>
</protein>
<feature type="compositionally biased region" description="Basic and acidic residues" evidence="9">
    <location>
        <begin position="1518"/>
        <end position="1540"/>
    </location>
</feature>
<dbReference type="GO" id="GO:0003678">
    <property type="term" value="F:DNA helicase activity"/>
    <property type="evidence" value="ECO:0007669"/>
    <property type="project" value="UniProtKB-EC"/>
</dbReference>
<dbReference type="InterPro" id="IPR036388">
    <property type="entry name" value="WH-like_DNA-bd_sf"/>
</dbReference>
<dbReference type="EC" id="3.6.4.12" evidence="12"/>
<dbReference type="GO" id="GO:0003677">
    <property type="term" value="F:DNA binding"/>
    <property type="evidence" value="ECO:0007669"/>
    <property type="project" value="UniProtKB-KW"/>
</dbReference>
<reference evidence="12 13" key="1">
    <citation type="submission" date="2019-02" db="EMBL/GenBank/DDBJ databases">
        <title>Deep-cultivation of Planctomycetes and their phenomic and genomic characterization uncovers novel biology.</title>
        <authorList>
            <person name="Wiegand S."/>
            <person name="Jogler M."/>
            <person name="Boedeker C."/>
            <person name="Pinto D."/>
            <person name="Vollmers J."/>
            <person name="Rivas-Marin E."/>
            <person name="Kohn T."/>
            <person name="Peeters S.H."/>
            <person name="Heuer A."/>
            <person name="Rast P."/>
            <person name="Oberbeckmann S."/>
            <person name="Bunk B."/>
            <person name="Jeske O."/>
            <person name="Meyerdierks A."/>
            <person name="Storesund J.E."/>
            <person name="Kallscheuer N."/>
            <person name="Luecker S."/>
            <person name="Lage O.M."/>
            <person name="Pohl T."/>
            <person name="Merkel B.J."/>
            <person name="Hornburger P."/>
            <person name="Mueller R.-W."/>
            <person name="Bruemmer F."/>
            <person name="Labrenz M."/>
            <person name="Spormann A.M."/>
            <person name="Op den Camp H."/>
            <person name="Overmann J."/>
            <person name="Amann R."/>
            <person name="Jetten M.S.M."/>
            <person name="Mascher T."/>
            <person name="Medema M.H."/>
            <person name="Devos D.P."/>
            <person name="Kaster A.-K."/>
            <person name="Ovreas L."/>
            <person name="Rohde M."/>
            <person name="Galperin M.Y."/>
            <person name="Jogler C."/>
        </authorList>
    </citation>
    <scope>NUCLEOTIDE SEQUENCE [LARGE SCALE GENOMIC DNA]</scope>
    <source>
        <strain evidence="12 13">HG15A2</strain>
    </source>
</reference>
<accession>A0A517MZN0</accession>
<evidence type="ECO:0000313" key="12">
    <source>
        <dbReference type="EMBL" id="QDT00340.1"/>
    </source>
</evidence>